<dbReference type="PROSITE" id="PS50878">
    <property type="entry name" value="RT_POL"/>
    <property type="match status" value="1"/>
</dbReference>
<dbReference type="InterPro" id="IPR000477">
    <property type="entry name" value="RT_dom"/>
</dbReference>
<accession>A0A3B3V1A1</accession>
<dbReference type="Ensembl" id="ENSPLAT00000031978.1">
    <property type="protein sequence ID" value="ENSPLAP00000018717.1"/>
    <property type="gene ID" value="ENSPLAG00000023414.1"/>
</dbReference>
<dbReference type="InterPro" id="IPR043502">
    <property type="entry name" value="DNA/RNA_pol_sf"/>
</dbReference>
<dbReference type="Proteomes" id="UP000261500">
    <property type="component" value="Unplaced"/>
</dbReference>
<dbReference type="SUPFAM" id="SSF56672">
    <property type="entry name" value="DNA/RNA polymerases"/>
    <property type="match status" value="1"/>
</dbReference>
<keyword evidence="3" id="KW-1185">Reference proteome</keyword>
<dbReference type="GeneTree" id="ENSGT00940000163737"/>
<evidence type="ECO:0000313" key="2">
    <source>
        <dbReference type="Ensembl" id="ENSPLAP00000018717.1"/>
    </source>
</evidence>
<feature type="domain" description="Reverse transcriptase" evidence="1">
    <location>
        <begin position="1"/>
        <end position="127"/>
    </location>
</feature>
<dbReference type="STRING" id="48699.ENSPLAP00000018717"/>
<evidence type="ECO:0000313" key="3">
    <source>
        <dbReference type="Proteomes" id="UP000261500"/>
    </source>
</evidence>
<reference evidence="2" key="1">
    <citation type="submission" date="2025-08" db="UniProtKB">
        <authorList>
            <consortium name="Ensembl"/>
        </authorList>
    </citation>
    <scope>IDENTIFICATION</scope>
</reference>
<dbReference type="PANTHER" id="PTHR31635:SF196">
    <property type="entry name" value="REVERSE TRANSCRIPTASE DOMAIN-CONTAINING PROTEIN-RELATED"/>
    <property type="match status" value="1"/>
</dbReference>
<protein>
    <recommendedName>
        <fullName evidence="1">Reverse transcriptase domain-containing protein</fullName>
    </recommendedName>
</protein>
<evidence type="ECO:0000259" key="1">
    <source>
        <dbReference type="PROSITE" id="PS50878"/>
    </source>
</evidence>
<name>A0A3B3V1A1_9TELE</name>
<sequence>MSLKPFTQRNRAGVRQGCPLSPLLFIMAMEPLACIIRQNKMIKETIPPGNYGKDIKLTMYMDDLTLLLVDNTSIKEGLSLCERLTVGSGMKINKNKSEIMYRNWNEINGKWGLIEQSDSIKILGVQIGENMKMDNWKAKLPKIQGKLLQWKDRELSLIGKILVIKTEIISTLAYLASMFPLPYKIMTSIRKMMFCFLWGSQQEKLKRDIMYRPVSKGGRNVPNIEMKLNGSGTKKWFRRSYTRTNQKTNYRK</sequence>
<dbReference type="PANTHER" id="PTHR31635">
    <property type="entry name" value="REVERSE TRANSCRIPTASE DOMAIN-CONTAINING PROTEIN-RELATED"/>
    <property type="match status" value="1"/>
</dbReference>
<proteinExistence type="predicted"/>
<dbReference type="Pfam" id="PF00078">
    <property type="entry name" value="RVT_1"/>
    <property type="match status" value="1"/>
</dbReference>
<organism evidence="2 3">
    <name type="scientific">Poecilia latipinna</name>
    <name type="common">sailfin molly</name>
    <dbReference type="NCBI Taxonomy" id="48699"/>
    <lineage>
        <taxon>Eukaryota</taxon>
        <taxon>Metazoa</taxon>
        <taxon>Chordata</taxon>
        <taxon>Craniata</taxon>
        <taxon>Vertebrata</taxon>
        <taxon>Euteleostomi</taxon>
        <taxon>Actinopterygii</taxon>
        <taxon>Neopterygii</taxon>
        <taxon>Teleostei</taxon>
        <taxon>Neoteleostei</taxon>
        <taxon>Acanthomorphata</taxon>
        <taxon>Ovalentaria</taxon>
        <taxon>Atherinomorphae</taxon>
        <taxon>Cyprinodontiformes</taxon>
        <taxon>Poeciliidae</taxon>
        <taxon>Poeciliinae</taxon>
        <taxon>Poecilia</taxon>
    </lineage>
</organism>
<reference evidence="2" key="2">
    <citation type="submission" date="2025-09" db="UniProtKB">
        <authorList>
            <consortium name="Ensembl"/>
        </authorList>
    </citation>
    <scope>IDENTIFICATION</scope>
</reference>
<dbReference type="AlphaFoldDB" id="A0A3B3V1A1"/>